<keyword evidence="4 6" id="KW-0378">Hydrolase</keyword>
<comment type="similarity">
    <text evidence="1 6">Belongs to the XseB family.</text>
</comment>
<dbReference type="InterPro" id="IPR003761">
    <property type="entry name" value="Exonuc_VII_S"/>
</dbReference>
<comment type="caution">
    <text evidence="7">The sequence shown here is derived from an EMBL/GenBank/DDBJ whole genome shotgun (WGS) entry which is preliminary data.</text>
</comment>
<comment type="subcellular location">
    <subcellularLocation>
        <location evidence="6">Cytoplasm</location>
    </subcellularLocation>
</comment>
<dbReference type="AlphaFoldDB" id="A0A495ACQ0"/>
<keyword evidence="5 6" id="KW-0269">Exonuclease</keyword>
<sequence length="77" mass="9013">MTKNEELTFEEAMKSLEEIVNKLEEGDVPLEKAISYYQEGMNLSKICSDKLNNVQEKMTQIMNEQGEFESFEIQEEE</sequence>
<dbReference type="GO" id="GO:0005829">
    <property type="term" value="C:cytosol"/>
    <property type="evidence" value="ECO:0007669"/>
    <property type="project" value="TreeGrafter"/>
</dbReference>
<evidence type="ECO:0000256" key="4">
    <source>
        <dbReference type="ARBA" id="ARBA00022801"/>
    </source>
</evidence>
<dbReference type="Gene3D" id="1.10.287.1040">
    <property type="entry name" value="Exonuclease VII, small subunit"/>
    <property type="match status" value="1"/>
</dbReference>
<dbReference type="InterPro" id="IPR037004">
    <property type="entry name" value="Exonuc_VII_ssu_sf"/>
</dbReference>
<protein>
    <recommendedName>
        <fullName evidence="6">Exodeoxyribonuclease 7 small subunit</fullName>
        <ecNumber evidence="6">3.1.11.6</ecNumber>
    </recommendedName>
    <alternativeName>
        <fullName evidence="6">Exodeoxyribonuclease VII small subunit</fullName>
        <shortName evidence="6">Exonuclease VII small subunit</shortName>
    </alternativeName>
</protein>
<keyword evidence="2 6" id="KW-0963">Cytoplasm</keyword>
<dbReference type="NCBIfam" id="NF010666">
    <property type="entry name" value="PRK14063.1"/>
    <property type="match status" value="1"/>
</dbReference>
<dbReference type="OrthoDB" id="9798666at2"/>
<comment type="function">
    <text evidence="6">Bidirectionally degrades single-stranded DNA into large acid-insoluble oligonucleotides, which are then degraded further into small acid-soluble oligonucleotides.</text>
</comment>
<evidence type="ECO:0000313" key="7">
    <source>
        <dbReference type="EMBL" id="RKQ37749.1"/>
    </source>
</evidence>
<evidence type="ECO:0000256" key="6">
    <source>
        <dbReference type="HAMAP-Rule" id="MF_00337"/>
    </source>
</evidence>
<evidence type="ECO:0000256" key="5">
    <source>
        <dbReference type="ARBA" id="ARBA00022839"/>
    </source>
</evidence>
<evidence type="ECO:0000256" key="1">
    <source>
        <dbReference type="ARBA" id="ARBA00009998"/>
    </source>
</evidence>
<dbReference type="EC" id="3.1.11.6" evidence="6"/>
<comment type="catalytic activity">
    <reaction evidence="6">
        <text>Exonucleolytic cleavage in either 5'- to 3'- or 3'- to 5'-direction to yield nucleoside 5'-phosphates.</text>
        <dbReference type="EC" id="3.1.11.6"/>
    </reaction>
</comment>
<dbReference type="PIRSF" id="PIRSF006488">
    <property type="entry name" value="Exonuc_VII_S"/>
    <property type="match status" value="1"/>
</dbReference>
<dbReference type="GO" id="GO:0008855">
    <property type="term" value="F:exodeoxyribonuclease VII activity"/>
    <property type="evidence" value="ECO:0007669"/>
    <property type="project" value="UniProtKB-UniRule"/>
</dbReference>
<name>A0A495ACQ0_9BACI</name>
<evidence type="ECO:0000256" key="2">
    <source>
        <dbReference type="ARBA" id="ARBA00022490"/>
    </source>
</evidence>
<dbReference type="PANTHER" id="PTHR34137:SF1">
    <property type="entry name" value="EXODEOXYRIBONUCLEASE 7 SMALL SUBUNIT"/>
    <property type="match status" value="1"/>
</dbReference>
<gene>
    <name evidence="6" type="primary">xseB</name>
    <name evidence="7" type="ORF">D8M06_02815</name>
</gene>
<organism evidence="7 8">
    <name type="scientific">Oceanobacillus halophilus</name>
    <dbReference type="NCBI Taxonomy" id="930130"/>
    <lineage>
        <taxon>Bacteria</taxon>
        <taxon>Bacillati</taxon>
        <taxon>Bacillota</taxon>
        <taxon>Bacilli</taxon>
        <taxon>Bacillales</taxon>
        <taxon>Bacillaceae</taxon>
        <taxon>Oceanobacillus</taxon>
    </lineage>
</organism>
<dbReference type="NCBIfam" id="TIGR01280">
    <property type="entry name" value="xseB"/>
    <property type="match status" value="1"/>
</dbReference>
<keyword evidence="3 6" id="KW-0540">Nuclease</keyword>
<keyword evidence="8" id="KW-1185">Reference proteome</keyword>
<dbReference type="RefSeq" id="WP_121202824.1">
    <property type="nucleotide sequence ID" value="NZ_RBZP01000001.1"/>
</dbReference>
<accession>A0A495ACQ0</accession>
<evidence type="ECO:0000313" key="8">
    <source>
        <dbReference type="Proteomes" id="UP000269301"/>
    </source>
</evidence>
<dbReference type="Pfam" id="PF02609">
    <property type="entry name" value="Exonuc_VII_S"/>
    <property type="match status" value="1"/>
</dbReference>
<evidence type="ECO:0000256" key="3">
    <source>
        <dbReference type="ARBA" id="ARBA00022722"/>
    </source>
</evidence>
<dbReference type="EMBL" id="RBZP01000001">
    <property type="protein sequence ID" value="RKQ37749.1"/>
    <property type="molecule type" value="Genomic_DNA"/>
</dbReference>
<dbReference type="SUPFAM" id="SSF116842">
    <property type="entry name" value="XseB-like"/>
    <property type="match status" value="1"/>
</dbReference>
<reference evidence="7 8" key="1">
    <citation type="journal article" date="2016" name="Int. J. Syst. Evol. Microbiol.">
        <title>Oceanobacillus halophilus sp. nov., a novel moderately halophilic bacterium from a hypersaline lake.</title>
        <authorList>
            <person name="Amoozegar M.A."/>
            <person name="Bagheri M."/>
            <person name="Makhdoumi A."/>
            <person name="Nikou M.M."/>
            <person name="Fazeli S.A.S."/>
            <person name="Schumann P."/>
            <person name="Sproer C."/>
            <person name="Sanchez-Porro C."/>
            <person name="Ventosa A."/>
        </authorList>
    </citation>
    <scope>NUCLEOTIDE SEQUENCE [LARGE SCALE GENOMIC DNA]</scope>
    <source>
        <strain evidence="7 8">DSM 23996</strain>
    </source>
</reference>
<comment type="subunit">
    <text evidence="6">Heterooligomer composed of large and small subunits.</text>
</comment>
<dbReference type="HAMAP" id="MF_00337">
    <property type="entry name" value="Exonuc_7_S"/>
    <property type="match status" value="1"/>
</dbReference>
<proteinExistence type="inferred from homology"/>
<dbReference type="PANTHER" id="PTHR34137">
    <property type="entry name" value="EXODEOXYRIBONUCLEASE 7 SMALL SUBUNIT"/>
    <property type="match status" value="1"/>
</dbReference>
<dbReference type="GO" id="GO:0006308">
    <property type="term" value="P:DNA catabolic process"/>
    <property type="evidence" value="ECO:0007669"/>
    <property type="project" value="UniProtKB-UniRule"/>
</dbReference>
<dbReference type="Proteomes" id="UP000269301">
    <property type="component" value="Unassembled WGS sequence"/>
</dbReference>
<dbReference type="GO" id="GO:0009318">
    <property type="term" value="C:exodeoxyribonuclease VII complex"/>
    <property type="evidence" value="ECO:0007669"/>
    <property type="project" value="UniProtKB-UniRule"/>
</dbReference>